<keyword evidence="5 8" id="KW-0406">Ion transport</keyword>
<reference evidence="13" key="1">
    <citation type="submission" date="2025-08" db="UniProtKB">
        <authorList>
            <consortium name="RefSeq"/>
        </authorList>
    </citation>
    <scope>IDENTIFICATION</scope>
    <source>
        <tissue evidence="13">Gonads</tissue>
    </source>
</reference>
<dbReference type="GO" id="GO:0022841">
    <property type="term" value="F:potassium ion leak channel activity"/>
    <property type="evidence" value="ECO:0007669"/>
    <property type="project" value="TreeGrafter"/>
</dbReference>
<evidence type="ECO:0000313" key="13">
    <source>
        <dbReference type="RefSeq" id="XP_013413585.1"/>
    </source>
</evidence>
<organism evidence="12 13">
    <name type="scientific">Lingula anatina</name>
    <name type="common">Brachiopod</name>
    <name type="synonym">Lingula unguis</name>
    <dbReference type="NCBI Taxonomy" id="7574"/>
    <lineage>
        <taxon>Eukaryota</taxon>
        <taxon>Metazoa</taxon>
        <taxon>Spiralia</taxon>
        <taxon>Lophotrochozoa</taxon>
        <taxon>Brachiopoda</taxon>
        <taxon>Linguliformea</taxon>
        <taxon>Lingulata</taxon>
        <taxon>Lingulida</taxon>
        <taxon>Linguloidea</taxon>
        <taxon>Lingulidae</taxon>
        <taxon>Lingula</taxon>
    </lineage>
</organism>
<keyword evidence="3 8" id="KW-0812">Transmembrane</keyword>
<dbReference type="InterPro" id="IPR013099">
    <property type="entry name" value="K_chnl_dom"/>
</dbReference>
<feature type="region of interest" description="Disordered" evidence="9">
    <location>
        <begin position="711"/>
        <end position="881"/>
    </location>
</feature>
<feature type="compositionally biased region" description="Basic and acidic residues" evidence="9">
    <location>
        <begin position="711"/>
        <end position="720"/>
    </location>
</feature>
<comment type="similarity">
    <text evidence="8">Belongs to the two pore domain potassium channel (TC 1.A.1.8) family.</text>
</comment>
<feature type="compositionally biased region" description="Acidic residues" evidence="9">
    <location>
        <begin position="16"/>
        <end position="39"/>
    </location>
</feature>
<dbReference type="PRINTS" id="PR01333">
    <property type="entry name" value="2POREKCHANEL"/>
</dbReference>
<feature type="compositionally biased region" description="Basic and acidic residues" evidence="9">
    <location>
        <begin position="728"/>
        <end position="850"/>
    </location>
</feature>
<feature type="domain" description="Potassium channel" evidence="11">
    <location>
        <begin position="260"/>
        <end position="316"/>
    </location>
</feature>
<protein>
    <submittedName>
        <fullName evidence="13">Histone-lysine N-methyltransferase, H3 lysine-79 specific</fullName>
    </submittedName>
</protein>
<feature type="domain" description="Potassium channel" evidence="11">
    <location>
        <begin position="917"/>
        <end position="995"/>
    </location>
</feature>
<feature type="region of interest" description="Disordered" evidence="9">
    <location>
        <begin position="1"/>
        <end position="40"/>
    </location>
</feature>
<comment type="subcellular location">
    <subcellularLocation>
        <location evidence="1">Membrane</location>
        <topology evidence="1">Multi-pass membrane protein</topology>
    </subcellularLocation>
</comment>
<dbReference type="Gene3D" id="1.10.287.70">
    <property type="match status" value="2"/>
</dbReference>
<dbReference type="InParanoid" id="A0A1S3JT72"/>
<dbReference type="KEGG" id="lak:106175939"/>
<feature type="compositionally biased region" description="Basic and acidic residues" evidence="9">
    <location>
        <begin position="1"/>
        <end position="15"/>
    </location>
</feature>
<keyword evidence="12" id="KW-1185">Reference proteome</keyword>
<keyword evidence="2 8" id="KW-0813">Transport</keyword>
<dbReference type="GO" id="GO:0030322">
    <property type="term" value="P:stabilization of membrane potential"/>
    <property type="evidence" value="ECO:0007669"/>
    <property type="project" value="TreeGrafter"/>
</dbReference>
<proteinExistence type="inferred from homology"/>
<accession>A0A1S3JT72</accession>
<feature type="compositionally biased region" description="Polar residues" evidence="9">
    <location>
        <begin position="613"/>
        <end position="635"/>
    </location>
</feature>
<feature type="region of interest" description="Disordered" evidence="9">
    <location>
        <begin position="457"/>
        <end position="528"/>
    </location>
</feature>
<evidence type="ECO:0000256" key="4">
    <source>
        <dbReference type="ARBA" id="ARBA00022989"/>
    </source>
</evidence>
<dbReference type="Proteomes" id="UP000085678">
    <property type="component" value="Unplaced"/>
</dbReference>
<feature type="compositionally biased region" description="Low complexity" evidence="9">
    <location>
        <begin position="340"/>
        <end position="352"/>
    </location>
</feature>
<dbReference type="OrthoDB" id="297496at2759"/>
<dbReference type="PANTHER" id="PTHR11003:SF334">
    <property type="entry name" value="FI03418P"/>
    <property type="match status" value="1"/>
</dbReference>
<keyword evidence="4 10" id="KW-1133">Transmembrane helix</keyword>
<feature type="compositionally biased region" description="Basic and acidic residues" evidence="9">
    <location>
        <begin position="496"/>
        <end position="513"/>
    </location>
</feature>
<feature type="transmembrane region" description="Helical" evidence="10">
    <location>
        <begin position="970"/>
        <end position="991"/>
    </location>
</feature>
<dbReference type="STRING" id="7574.A0A1S3JT72"/>
<dbReference type="GO" id="GO:0005886">
    <property type="term" value="C:plasma membrane"/>
    <property type="evidence" value="ECO:0007669"/>
    <property type="project" value="TreeGrafter"/>
</dbReference>
<name>A0A1S3JT72_LINAN</name>
<dbReference type="GO" id="GO:0015271">
    <property type="term" value="F:outward rectifier potassium channel activity"/>
    <property type="evidence" value="ECO:0007669"/>
    <property type="project" value="TreeGrafter"/>
</dbReference>
<dbReference type="PANTHER" id="PTHR11003">
    <property type="entry name" value="POTASSIUM CHANNEL, SUBFAMILY K"/>
    <property type="match status" value="1"/>
</dbReference>
<sequence length="1016" mass="116153">MDKSVEEGKLQVFDDFKDDDDDDDDDYGDYDDYSDDEDDQPRRKTLKRRCISCMKQFVAFLFSHIGLSCLVVAYCIFGGYVFRMLESDNELDVKKGVSDLKRTYVNDMYNETVVLNHAYQPNWTHIADTIVDSARIAEPPEVKIHESDASRTRKISALWNLTLRLNVLNPTEWQELAHKVLNESLSEDSYDIKIVHDDREKVRDIIENVLTTYSHHDEPAYYLYRKSWIAYTDKKLQEFSEKIYVQIKDFGWDGTENPGLLWTFPNALLYAVTVITTIGYGHIAPKTGWGRVITILYALLGIPLLLLCCANIGTTLANSVRFLYNKVCCGICCICCQKRTSPSRGPSRVSSRYEGNARSMRRSRSASSRKSTMAKKDSFYQRLESIQGDEEKPTMNHRTPRASPSVSVKSSKSPARQISIMEEGAVCHSDDEEDISPQQPLILSSVSDAAADAVLGVKRRRDDGGSSGGSGKRNSAMRETSPKPDSKVPTYEGVNDENRSNSESPNDKVREVSPKPQTTYLTDDDKINKAIDEMTPSKAADETKKVSPEIEDGLTAEKTLSLDIDGNVVRETDILDDESDNEYSFDDLNVRETDILDDEIYEDAVESWDEITDISTPSSPNVSPQDSPVKTSSNSNYLQQKLELSHNGDDNKNIIRGNESESKLSDIFQDALNGWPIELADPLMECDNENEEALRMLPNIENYDTIEKHEIENEENDNKDKRKKRKKEIKEAKAREMKEKKEAEKRAQQERKETLVRQKTLKKEELEEKKRRKKEEAERAREEKIAQLMQLKEEEKENQRRLEEEKRAKKAMEEERKRSQKEQKEREKSEKKESIARQKTLKKEELERQKTLKRLSSKGEKSSKKSSSKTPSPQPEFISPGDKYKIKTKITQYTTHRRVTTKQGKVSVPIYVSFGIMTGYIVGGAFLFSIWEGWDFLKGLYFCFITLSTIGFGDVVPGTSINSDSAPEKLVFVSLYLLFGLAVIAMCFDLMQEEVRNHFRWLGMKIGLIEDKLKNG</sequence>
<feature type="transmembrane region" description="Helical" evidence="10">
    <location>
        <begin position="908"/>
        <end position="928"/>
    </location>
</feature>
<evidence type="ECO:0000256" key="1">
    <source>
        <dbReference type="ARBA" id="ARBA00004141"/>
    </source>
</evidence>
<feature type="transmembrane region" description="Helical" evidence="10">
    <location>
        <begin position="292"/>
        <end position="313"/>
    </location>
</feature>
<evidence type="ECO:0000259" key="11">
    <source>
        <dbReference type="Pfam" id="PF07885"/>
    </source>
</evidence>
<evidence type="ECO:0000256" key="10">
    <source>
        <dbReference type="SAM" id="Phobius"/>
    </source>
</evidence>
<evidence type="ECO:0000256" key="6">
    <source>
        <dbReference type="ARBA" id="ARBA00023136"/>
    </source>
</evidence>
<dbReference type="RefSeq" id="XP_013413585.1">
    <property type="nucleotide sequence ID" value="XM_013558131.1"/>
</dbReference>
<dbReference type="SUPFAM" id="SSF81324">
    <property type="entry name" value="Voltage-gated potassium channels"/>
    <property type="match status" value="2"/>
</dbReference>
<evidence type="ECO:0000256" key="5">
    <source>
        <dbReference type="ARBA" id="ARBA00023065"/>
    </source>
</evidence>
<evidence type="ECO:0000256" key="9">
    <source>
        <dbReference type="SAM" id="MobiDB-lite"/>
    </source>
</evidence>
<keyword evidence="7 8" id="KW-0407">Ion channel</keyword>
<feature type="transmembrane region" description="Helical" evidence="10">
    <location>
        <begin position="260"/>
        <end position="280"/>
    </location>
</feature>
<evidence type="ECO:0000313" key="12">
    <source>
        <dbReference type="Proteomes" id="UP000085678"/>
    </source>
</evidence>
<gene>
    <name evidence="13" type="primary">LOC106175939</name>
</gene>
<feature type="compositionally biased region" description="Low complexity" evidence="9">
    <location>
        <begin position="401"/>
        <end position="416"/>
    </location>
</feature>
<feature type="transmembrane region" description="Helical" evidence="10">
    <location>
        <begin position="940"/>
        <end position="958"/>
    </location>
</feature>
<evidence type="ECO:0000256" key="3">
    <source>
        <dbReference type="ARBA" id="ARBA00022692"/>
    </source>
</evidence>
<dbReference type="InterPro" id="IPR003280">
    <property type="entry name" value="2pore_dom_K_chnl"/>
</dbReference>
<feature type="region of interest" description="Disordered" evidence="9">
    <location>
        <begin position="612"/>
        <end position="635"/>
    </location>
</feature>
<dbReference type="Pfam" id="PF07885">
    <property type="entry name" value="Ion_trans_2"/>
    <property type="match status" value="2"/>
</dbReference>
<evidence type="ECO:0000256" key="2">
    <source>
        <dbReference type="ARBA" id="ARBA00022448"/>
    </source>
</evidence>
<evidence type="ECO:0000256" key="8">
    <source>
        <dbReference type="RuleBase" id="RU003857"/>
    </source>
</evidence>
<feature type="region of interest" description="Disordered" evidence="9">
    <location>
        <begin position="340"/>
        <end position="416"/>
    </location>
</feature>
<dbReference type="GeneID" id="106175939"/>
<evidence type="ECO:0000256" key="7">
    <source>
        <dbReference type="ARBA" id="ARBA00023303"/>
    </source>
</evidence>
<feature type="transmembrane region" description="Helical" evidence="10">
    <location>
        <begin position="57"/>
        <end position="82"/>
    </location>
</feature>
<dbReference type="AlphaFoldDB" id="A0A1S3JT72"/>
<keyword evidence="6 10" id="KW-0472">Membrane</keyword>